<reference evidence="7 8" key="1">
    <citation type="journal article" date="2022" name="Allergy">
        <title>Genome assembly and annotation of Periplaneta americana reveal a comprehensive cockroach allergen profile.</title>
        <authorList>
            <person name="Wang L."/>
            <person name="Xiong Q."/>
            <person name="Saelim N."/>
            <person name="Wang L."/>
            <person name="Nong W."/>
            <person name="Wan A.T."/>
            <person name="Shi M."/>
            <person name="Liu X."/>
            <person name="Cao Q."/>
            <person name="Hui J.H.L."/>
            <person name="Sookrung N."/>
            <person name="Leung T.F."/>
            <person name="Tungtrongchitr A."/>
            <person name="Tsui S.K.W."/>
        </authorList>
    </citation>
    <scope>NUCLEOTIDE SEQUENCE [LARGE SCALE GENOMIC DNA]</scope>
    <source>
        <strain evidence="7">PWHHKU_190912</strain>
    </source>
</reference>
<feature type="domain" description="IGFBP N-terminal" evidence="6">
    <location>
        <begin position="28"/>
        <end position="110"/>
    </location>
</feature>
<dbReference type="Gene3D" id="4.10.40.20">
    <property type="match status" value="1"/>
</dbReference>
<evidence type="ECO:0000256" key="5">
    <source>
        <dbReference type="SAM" id="SignalP"/>
    </source>
</evidence>
<dbReference type="PROSITE" id="PS51323">
    <property type="entry name" value="IGFBP_N_2"/>
    <property type="match status" value="1"/>
</dbReference>
<name>A0ABQ8T886_PERAM</name>
<evidence type="ECO:0000313" key="7">
    <source>
        <dbReference type="EMBL" id="KAJ4442057.1"/>
    </source>
</evidence>
<dbReference type="InterPro" id="IPR011390">
    <property type="entry name" value="IGFBP_rP_mac25"/>
</dbReference>
<feature type="signal peptide" evidence="5">
    <location>
        <begin position="1"/>
        <end position="29"/>
    </location>
</feature>
<keyword evidence="3 5" id="KW-0732">Signal</keyword>
<evidence type="ECO:0000256" key="3">
    <source>
        <dbReference type="ARBA" id="ARBA00022729"/>
    </source>
</evidence>
<sequence length="182" mass="19849">MRLAVPVKAMTEVLCVLLLLQVSVRAVYGFSCVCSPTECEELSESDCPGGGTVWDPCGCCRVCARVENEPCGGPYGFYGSCAEGLECVVAAHATGKPVLAANSEGICTQYAIRKLQDNREGLELNGFHQLLVYADKVTMFGENPQTIKENTEILLEASKEIDLEVNRGKKKYMIMSRDQNIV</sequence>
<protein>
    <recommendedName>
        <fullName evidence="6">IGFBP N-terminal domain-containing protein</fullName>
    </recommendedName>
</protein>
<comment type="subcellular location">
    <subcellularLocation>
        <location evidence="1">Secreted</location>
    </subcellularLocation>
</comment>
<evidence type="ECO:0000256" key="4">
    <source>
        <dbReference type="ARBA" id="ARBA00023157"/>
    </source>
</evidence>
<dbReference type="PANTHER" id="PTHR14186">
    <property type="entry name" value="INSULIN-LIKE GROWTH FACTOR BINDING PROTEIN-RELATED"/>
    <property type="match status" value="1"/>
</dbReference>
<accession>A0ABQ8T886</accession>
<keyword evidence="2" id="KW-0964">Secreted</keyword>
<evidence type="ECO:0000313" key="8">
    <source>
        <dbReference type="Proteomes" id="UP001148838"/>
    </source>
</evidence>
<evidence type="ECO:0000256" key="2">
    <source>
        <dbReference type="ARBA" id="ARBA00022525"/>
    </source>
</evidence>
<dbReference type="InterPro" id="IPR009030">
    <property type="entry name" value="Growth_fac_rcpt_cys_sf"/>
</dbReference>
<dbReference type="Proteomes" id="UP001148838">
    <property type="component" value="Unassembled WGS sequence"/>
</dbReference>
<dbReference type="SMART" id="SM00121">
    <property type="entry name" value="IB"/>
    <property type="match status" value="1"/>
</dbReference>
<organism evidence="7 8">
    <name type="scientific">Periplaneta americana</name>
    <name type="common">American cockroach</name>
    <name type="synonym">Blatta americana</name>
    <dbReference type="NCBI Taxonomy" id="6978"/>
    <lineage>
        <taxon>Eukaryota</taxon>
        <taxon>Metazoa</taxon>
        <taxon>Ecdysozoa</taxon>
        <taxon>Arthropoda</taxon>
        <taxon>Hexapoda</taxon>
        <taxon>Insecta</taxon>
        <taxon>Pterygota</taxon>
        <taxon>Neoptera</taxon>
        <taxon>Polyneoptera</taxon>
        <taxon>Dictyoptera</taxon>
        <taxon>Blattodea</taxon>
        <taxon>Blattoidea</taxon>
        <taxon>Blattidae</taxon>
        <taxon>Blattinae</taxon>
        <taxon>Periplaneta</taxon>
    </lineage>
</organism>
<dbReference type="Pfam" id="PF00219">
    <property type="entry name" value="IGFBP"/>
    <property type="match status" value="1"/>
</dbReference>
<keyword evidence="4" id="KW-1015">Disulfide bond</keyword>
<dbReference type="PROSITE" id="PS00222">
    <property type="entry name" value="IGFBP_N_1"/>
    <property type="match status" value="1"/>
</dbReference>
<evidence type="ECO:0000256" key="1">
    <source>
        <dbReference type="ARBA" id="ARBA00004613"/>
    </source>
</evidence>
<dbReference type="PANTHER" id="PTHR14186:SF20">
    <property type="entry name" value="CYSTEINE-RICH MOTOR NEURON 1 PROTEIN-LIKE"/>
    <property type="match status" value="1"/>
</dbReference>
<feature type="chain" id="PRO_5045556912" description="IGFBP N-terminal domain-containing protein" evidence="5">
    <location>
        <begin position="30"/>
        <end position="182"/>
    </location>
</feature>
<keyword evidence="8" id="KW-1185">Reference proteome</keyword>
<proteinExistence type="predicted"/>
<evidence type="ECO:0000259" key="6">
    <source>
        <dbReference type="PROSITE" id="PS51323"/>
    </source>
</evidence>
<dbReference type="SUPFAM" id="SSF57184">
    <property type="entry name" value="Growth factor receptor domain"/>
    <property type="match status" value="1"/>
</dbReference>
<dbReference type="EMBL" id="JAJSOF020000015">
    <property type="protein sequence ID" value="KAJ4442057.1"/>
    <property type="molecule type" value="Genomic_DNA"/>
</dbReference>
<gene>
    <name evidence="7" type="ORF">ANN_11923</name>
</gene>
<dbReference type="InterPro" id="IPR017891">
    <property type="entry name" value="Insulin_GF-bd_Cys-rich_CS"/>
</dbReference>
<dbReference type="InterPro" id="IPR000867">
    <property type="entry name" value="IGFBP-like"/>
</dbReference>
<comment type="caution">
    <text evidence="7">The sequence shown here is derived from an EMBL/GenBank/DDBJ whole genome shotgun (WGS) entry which is preliminary data.</text>
</comment>